<comment type="caution">
    <text evidence="1">The sequence shown here is derived from an EMBL/GenBank/DDBJ whole genome shotgun (WGS) entry which is preliminary data.</text>
</comment>
<dbReference type="EMBL" id="CM023482">
    <property type="protein sequence ID" value="KAH6939772.1"/>
    <property type="molecule type" value="Genomic_DNA"/>
</dbReference>
<sequence length="179" mass="19919">MLLGYDTHKLPILPTKTSPWEITVLTDGKPLPRNMDPTQRVRRLTYAKRHAQATSSLPLSERVIYTDAALPTDGTSNTCYATAWGGTPPVSGFCSTCNCRADLNHLCWECPLPARLRALATINRGPWPSSLRTWACPDPTRPDRAIEFWRALLMFLQDPAAPPVGDRLRDSYKTEAAPT</sequence>
<reference evidence="1" key="1">
    <citation type="submission" date="2020-05" db="EMBL/GenBank/DDBJ databases">
        <title>Large-scale comparative analyses of tick genomes elucidate their genetic diversity and vector capacities.</title>
        <authorList>
            <person name="Jia N."/>
            <person name="Wang J."/>
            <person name="Shi W."/>
            <person name="Du L."/>
            <person name="Sun Y."/>
            <person name="Zhan W."/>
            <person name="Jiang J."/>
            <person name="Wang Q."/>
            <person name="Zhang B."/>
            <person name="Ji P."/>
            <person name="Sakyi L.B."/>
            <person name="Cui X."/>
            <person name="Yuan T."/>
            <person name="Jiang B."/>
            <person name="Yang W."/>
            <person name="Lam T.T.-Y."/>
            <person name="Chang Q."/>
            <person name="Ding S."/>
            <person name="Wang X."/>
            <person name="Zhu J."/>
            <person name="Ruan X."/>
            <person name="Zhao L."/>
            <person name="Wei J."/>
            <person name="Que T."/>
            <person name="Du C."/>
            <person name="Cheng J."/>
            <person name="Dai P."/>
            <person name="Han X."/>
            <person name="Huang E."/>
            <person name="Gao Y."/>
            <person name="Liu J."/>
            <person name="Shao H."/>
            <person name="Ye R."/>
            <person name="Li L."/>
            <person name="Wei W."/>
            <person name="Wang X."/>
            <person name="Wang C."/>
            <person name="Yang T."/>
            <person name="Huo Q."/>
            <person name="Li W."/>
            <person name="Guo W."/>
            <person name="Chen H."/>
            <person name="Zhou L."/>
            <person name="Ni X."/>
            <person name="Tian J."/>
            <person name="Zhou Y."/>
            <person name="Sheng Y."/>
            <person name="Liu T."/>
            <person name="Pan Y."/>
            <person name="Xia L."/>
            <person name="Li J."/>
            <person name="Zhao F."/>
            <person name="Cao W."/>
        </authorList>
    </citation>
    <scope>NUCLEOTIDE SEQUENCE</scope>
    <source>
        <strain evidence="1">Hyas-2018</strain>
    </source>
</reference>
<proteinExistence type="predicted"/>
<gene>
    <name evidence="1" type="ORF">HPB50_021576</name>
</gene>
<evidence type="ECO:0000313" key="2">
    <source>
        <dbReference type="Proteomes" id="UP000821845"/>
    </source>
</evidence>
<organism evidence="1 2">
    <name type="scientific">Hyalomma asiaticum</name>
    <name type="common">Tick</name>
    <dbReference type="NCBI Taxonomy" id="266040"/>
    <lineage>
        <taxon>Eukaryota</taxon>
        <taxon>Metazoa</taxon>
        <taxon>Ecdysozoa</taxon>
        <taxon>Arthropoda</taxon>
        <taxon>Chelicerata</taxon>
        <taxon>Arachnida</taxon>
        <taxon>Acari</taxon>
        <taxon>Parasitiformes</taxon>
        <taxon>Ixodida</taxon>
        <taxon>Ixodoidea</taxon>
        <taxon>Ixodidae</taxon>
        <taxon>Hyalomminae</taxon>
        <taxon>Hyalomma</taxon>
    </lineage>
</organism>
<evidence type="ECO:0000313" key="1">
    <source>
        <dbReference type="EMBL" id="KAH6939772.1"/>
    </source>
</evidence>
<accession>A0ACB7T348</accession>
<protein>
    <submittedName>
        <fullName evidence="1">Uncharacterized protein</fullName>
    </submittedName>
</protein>
<name>A0ACB7T348_HYAAI</name>
<dbReference type="Proteomes" id="UP000821845">
    <property type="component" value="Chromosome 2"/>
</dbReference>
<keyword evidence="2" id="KW-1185">Reference proteome</keyword>